<dbReference type="Gene3D" id="3.50.50.100">
    <property type="match status" value="1"/>
</dbReference>
<dbReference type="InterPro" id="IPR023753">
    <property type="entry name" value="FAD/NAD-binding_dom"/>
</dbReference>
<evidence type="ECO:0000259" key="1">
    <source>
        <dbReference type="Pfam" id="PF07992"/>
    </source>
</evidence>
<protein>
    <submittedName>
        <fullName evidence="2">Pyridine nucleotide-disulfide oxidoreductase</fullName>
    </submittedName>
</protein>
<gene>
    <name evidence="2" type="ORF">BJI67_15530</name>
</gene>
<dbReference type="Proteomes" id="UP000095342">
    <property type="component" value="Chromosome"/>
</dbReference>
<dbReference type="AlphaFoldDB" id="A0A1D8KBE7"/>
<accession>A0A1D8KBE7</accession>
<dbReference type="GO" id="GO:0016491">
    <property type="term" value="F:oxidoreductase activity"/>
    <property type="evidence" value="ECO:0007669"/>
    <property type="project" value="InterPro"/>
</dbReference>
<reference evidence="2 3" key="1">
    <citation type="submission" date="2016-09" db="EMBL/GenBank/DDBJ databases">
        <title>Acidihalobacter prosperus V6 (DSM14174).</title>
        <authorList>
            <person name="Khaleque H.N."/>
            <person name="Ramsay J.P."/>
            <person name="Murphy R.J.T."/>
            <person name="Kaksonen A.H."/>
            <person name="Boxall N.J."/>
            <person name="Watkin E.L.J."/>
        </authorList>
    </citation>
    <scope>NUCLEOTIDE SEQUENCE [LARGE SCALE GENOMIC DNA]</scope>
    <source>
        <strain evidence="2 3">V6</strain>
    </source>
</reference>
<dbReference type="RefSeq" id="WP_070073815.1">
    <property type="nucleotide sequence ID" value="NZ_CP017448.1"/>
</dbReference>
<keyword evidence="3" id="KW-1185">Reference proteome</keyword>
<dbReference type="PANTHER" id="PTHR43755">
    <property type="match status" value="1"/>
</dbReference>
<feature type="domain" description="FAD/NAD(P)-binding" evidence="1">
    <location>
        <begin position="6"/>
        <end position="305"/>
    </location>
</feature>
<dbReference type="KEGG" id="aaeo:BJI67_15530"/>
<organism evidence="2 3">
    <name type="scientific">Acidihalobacter aeolianus</name>
    <dbReference type="NCBI Taxonomy" id="2792603"/>
    <lineage>
        <taxon>Bacteria</taxon>
        <taxon>Pseudomonadati</taxon>
        <taxon>Pseudomonadota</taxon>
        <taxon>Gammaproteobacteria</taxon>
        <taxon>Chromatiales</taxon>
        <taxon>Ectothiorhodospiraceae</taxon>
        <taxon>Acidihalobacter</taxon>
    </lineage>
</organism>
<evidence type="ECO:0000313" key="2">
    <source>
        <dbReference type="EMBL" id="AOV18285.1"/>
    </source>
</evidence>
<dbReference type="EMBL" id="CP017448">
    <property type="protein sequence ID" value="AOV18285.1"/>
    <property type="molecule type" value="Genomic_DNA"/>
</dbReference>
<evidence type="ECO:0000313" key="3">
    <source>
        <dbReference type="Proteomes" id="UP000095342"/>
    </source>
</evidence>
<name>A0A1D8KBE7_9GAMM</name>
<proteinExistence type="predicted"/>
<dbReference type="PANTHER" id="PTHR43755:SF1">
    <property type="entry name" value="FAD-DEPENDENT PYRIDINE NUCLEOTIDE-DISULPHIDE OXIDOREDUCTASE"/>
    <property type="match status" value="1"/>
</dbReference>
<dbReference type="InterPro" id="IPR036188">
    <property type="entry name" value="FAD/NAD-bd_sf"/>
</dbReference>
<sequence>MRDMKRVAVVGSGFGALSTIRELRKRDGDVEITMIAPRAELIYLPSLIWIPTGLRKPEDLRVDLSRFLLANRVKHVAARVTGLESGGRLVRIDNGDSMENDGLVIASGGRFIKRLPGIEHTIALCEGIDAAERIHVRLNTMQGGTLAFGFGPNPHEPQAVRGGPVFELLFGIDAYLRQQGRRNQFTLVFFNGSEQPGARLGERAVKKLLDAMHRREIKTYLGHKPVRFEPGKVVTEREEIDADLILFMPGMTGPEWAENSGLTLSPGGMIKADQHTLVEGTERVYVVGDSGSFPGPDWMPKQAHMADLQAAAAAQNLLNDFAGKPASATFKTELICIVDMLGKGVLVYRSPTRTLVTPPSRLLHAAKRLFEKQYLSRYRNPKPLPQRAH</sequence>
<dbReference type="InterPro" id="IPR052541">
    <property type="entry name" value="SQRD"/>
</dbReference>
<dbReference type="SUPFAM" id="SSF51905">
    <property type="entry name" value="FAD/NAD(P)-binding domain"/>
    <property type="match status" value="2"/>
</dbReference>
<dbReference type="Pfam" id="PF07992">
    <property type="entry name" value="Pyr_redox_2"/>
    <property type="match status" value="1"/>
</dbReference>